<keyword evidence="4" id="KW-0418">Kinase</keyword>
<keyword evidence="8" id="KW-1185">Reference proteome</keyword>
<sequence length="324" mass="37265">MIRIHEEMPIETLQAFLAERQWLQPNEKIDRLSKAGEGNMNVVLKVHTDQRSFVLKQSREYVQKYQDISAPIERIAVEHAFYSALKHQDLQKHLPKILGFDKDAYLLYMEDLGDCKDMTYLYHQRNIDQRQLNTLVEVLHKIHSSKAPKDFPENMEMRQLNHQHIFVLPFMEDNGFSLDTVQQGLQGLAAPYKSNPELKSVISELGKKYLSQGDTLLHGDYYPGSWMSKNEEIFVLDPEFGFLGFPEFDLGVMAAHLIMATHDATFVESLSKTYPGKHDKPLVAQIASVEIMRRLIGLAQLPLERSIEEKESLLALAEKLILSK</sequence>
<proteinExistence type="inferred from homology"/>
<evidence type="ECO:0000256" key="2">
    <source>
        <dbReference type="ARBA" id="ARBA00022679"/>
    </source>
</evidence>
<evidence type="ECO:0000259" key="6">
    <source>
        <dbReference type="Pfam" id="PF01636"/>
    </source>
</evidence>
<dbReference type="PANTHER" id="PTHR34273">
    <property type="entry name" value="METHYLTHIORIBOSE KINASE"/>
    <property type="match status" value="1"/>
</dbReference>
<gene>
    <name evidence="7" type="ORF">V1H85_05040</name>
</gene>
<evidence type="ECO:0000256" key="3">
    <source>
        <dbReference type="ARBA" id="ARBA00022741"/>
    </source>
</evidence>
<dbReference type="Proteomes" id="UP001343698">
    <property type="component" value="Unassembled WGS sequence"/>
</dbReference>
<keyword evidence="5" id="KW-0067">ATP-binding</keyword>
<protein>
    <submittedName>
        <fullName evidence="7">Phosphotransferase</fullName>
    </submittedName>
</protein>
<dbReference type="Pfam" id="PF01636">
    <property type="entry name" value="APH"/>
    <property type="match status" value="1"/>
</dbReference>
<dbReference type="RefSeq" id="WP_272636790.1">
    <property type="nucleotide sequence ID" value="NZ_JAZDDF010000001.1"/>
</dbReference>
<evidence type="ECO:0000313" key="8">
    <source>
        <dbReference type="Proteomes" id="UP001343698"/>
    </source>
</evidence>
<comment type="caution">
    <text evidence="7">The sequence shown here is derived from an EMBL/GenBank/DDBJ whole genome shotgun (WGS) entry which is preliminary data.</text>
</comment>
<accession>A0ABU7IFT0</accession>
<feature type="domain" description="Aminoglycoside phosphotransferase" evidence="6">
    <location>
        <begin position="36"/>
        <end position="274"/>
    </location>
</feature>
<organism evidence="7 8">
    <name type="scientific">Maribacter flavus</name>
    <dbReference type="NCBI Taxonomy" id="1658664"/>
    <lineage>
        <taxon>Bacteria</taxon>
        <taxon>Pseudomonadati</taxon>
        <taxon>Bacteroidota</taxon>
        <taxon>Flavobacteriia</taxon>
        <taxon>Flavobacteriales</taxon>
        <taxon>Flavobacteriaceae</taxon>
        <taxon>Maribacter</taxon>
    </lineage>
</organism>
<comment type="similarity">
    <text evidence="1">Belongs to the methylthioribose kinase family.</text>
</comment>
<dbReference type="Gene3D" id="3.30.200.20">
    <property type="entry name" value="Phosphorylase Kinase, domain 1"/>
    <property type="match status" value="1"/>
</dbReference>
<dbReference type="InterPro" id="IPR011009">
    <property type="entry name" value="Kinase-like_dom_sf"/>
</dbReference>
<dbReference type="SUPFAM" id="SSF56112">
    <property type="entry name" value="Protein kinase-like (PK-like)"/>
    <property type="match status" value="1"/>
</dbReference>
<evidence type="ECO:0000256" key="5">
    <source>
        <dbReference type="ARBA" id="ARBA00022840"/>
    </source>
</evidence>
<dbReference type="InterPro" id="IPR002575">
    <property type="entry name" value="Aminoglycoside_PTrfase"/>
</dbReference>
<name>A0ABU7IFT0_9FLAO</name>
<evidence type="ECO:0000313" key="7">
    <source>
        <dbReference type="EMBL" id="MEE1971800.1"/>
    </source>
</evidence>
<dbReference type="Gene3D" id="3.90.1200.10">
    <property type="match status" value="1"/>
</dbReference>
<reference evidence="7 8" key="1">
    <citation type="submission" date="2024-01" db="EMBL/GenBank/DDBJ databases">
        <title>Maribacter spp. originated from different algae showed divergent polysaccharides utilization ability.</title>
        <authorList>
            <person name="Wang H."/>
            <person name="Wu Y."/>
        </authorList>
    </citation>
    <scope>NUCLEOTIDE SEQUENCE [LARGE SCALE GENOMIC DNA]</scope>
    <source>
        <strain evidence="7 8">KPT27_14</strain>
    </source>
</reference>
<keyword evidence="3" id="KW-0547">Nucleotide-binding</keyword>
<evidence type="ECO:0000256" key="4">
    <source>
        <dbReference type="ARBA" id="ARBA00022777"/>
    </source>
</evidence>
<dbReference type="EMBL" id="JAZDDF010000001">
    <property type="protein sequence ID" value="MEE1971800.1"/>
    <property type="molecule type" value="Genomic_DNA"/>
</dbReference>
<keyword evidence="2" id="KW-0808">Transferase</keyword>
<evidence type="ECO:0000256" key="1">
    <source>
        <dbReference type="ARBA" id="ARBA00010165"/>
    </source>
</evidence>
<dbReference type="PANTHER" id="PTHR34273:SF2">
    <property type="entry name" value="METHYLTHIORIBOSE KINASE"/>
    <property type="match status" value="1"/>
</dbReference>